<dbReference type="AlphaFoldDB" id="A0A4R3I3Q3"/>
<name>A0A4R3I3Q3_9GAMM</name>
<dbReference type="PANTHER" id="PTHR37946">
    <property type="entry name" value="SLL1969 PROTEIN"/>
    <property type="match status" value="1"/>
</dbReference>
<organism evidence="2 3">
    <name type="scientific">Reinekea marinisedimentorum</name>
    <dbReference type="NCBI Taxonomy" id="230495"/>
    <lineage>
        <taxon>Bacteria</taxon>
        <taxon>Pseudomonadati</taxon>
        <taxon>Pseudomonadota</taxon>
        <taxon>Gammaproteobacteria</taxon>
        <taxon>Oceanospirillales</taxon>
        <taxon>Saccharospirillaceae</taxon>
        <taxon>Reinekea</taxon>
    </lineage>
</organism>
<dbReference type="Gene3D" id="3.40.50.1820">
    <property type="entry name" value="alpha/beta hydrolase"/>
    <property type="match status" value="1"/>
</dbReference>
<reference evidence="2 3" key="1">
    <citation type="submission" date="2019-03" db="EMBL/GenBank/DDBJ databases">
        <title>Genomic Encyclopedia of Archaeal and Bacterial Type Strains, Phase II (KMG-II): from individual species to whole genera.</title>
        <authorList>
            <person name="Goeker M."/>
        </authorList>
    </citation>
    <scope>NUCLEOTIDE SEQUENCE [LARGE SCALE GENOMIC DNA]</scope>
    <source>
        <strain evidence="2 3">DSM 15388</strain>
    </source>
</reference>
<dbReference type="GO" id="GO:0016787">
    <property type="term" value="F:hydrolase activity"/>
    <property type="evidence" value="ECO:0007669"/>
    <property type="project" value="UniProtKB-KW"/>
</dbReference>
<dbReference type="PANTHER" id="PTHR37946:SF1">
    <property type="entry name" value="SLL1969 PROTEIN"/>
    <property type="match status" value="1"/>
</dbReference>
<dbReference type="RefSeq" id="WP_132701972.1">
    <property type="nucleotide sequence ID" value="NZ_SLZR01000009.1"/>
</dbReference>
<comment type="caution">
    <text evidence="2">The sequence shown here is derived from an EMBL/GenBank/DDBJ whole genome shotgun (WGS) entry which is preliminary data.</text>
</comment>
<protein>
    <submittedName>
        <fullName evidence="2">Alpha/beta hydrolase family protein</fullName>
    </submittedName>
</protein>
<feature type="domain" description="AB hydrolase-1" evidence="1">
    <location>
        <begin position="137"/>
        <end position="264"/>
    </location>
</feature>
<evidence type="ECO:0000313" key="2">
    <source>
        <dbReference type="EMBL" id="TCS40464.1"/>
    </source>
</evidence>
<accession>A0A4R3I3Q3</accession>
<sequence length="360" mass="39624">MATPLKSRWQRHFKKTDAIAVAQLVTMTGTDVIDVTEQVHLSVLQQLSLGGWFTSGTRLVYQGVKVLPFTTQILLNAIARNVAQLKTSQKNIDTSQRLNVIAALNGVLGDQLASSHSPLNTSMEIIRAGAQNHPNKILFVHGLCMDDRAWSEPQTQFLADCLNADVWYLKYNTGLSIEDSARQLAQLLERELQPGQSVSLIGHSMGGLVSLHALIKAHAGNNNWYHNTRALVALGTPFAGTPMSSLGHWVEQQLSAFAVTRPFTKLTKRRSEGIKNLREGFIGELPSSFSVPSFCIAGNLETKSHKAIDDVIGDGLVTLESALALKNCKQQWTAPKTGHLKLLKDPQVFETVNQWLKPLY</sequence>
<dbReference type="InterPro" id="IPR029058">
    <property type="entry name" value="AB_hydrolase_fold"/>
</dbReference>
<keyword evidence="3" id="KW-1185">Reference proteome</keyword>
<dbReference type="Proteomes" id="UP000295793">
    <property type="component" value="Unassembled WGS sequence"/>
</dbReference>
<dbReference type="OrthoDB" id="869379at2"/>
<proteinExistence type="predicted"/>
<dbReference type="SUPFAM" id="SSF53474">
    <property type="entry name" value="alpha/beta-Hydrolases"/>
    <property type="match status" value="1"/>
</dbReference>
<dbReference type="Pfam" id="PF12697">
    <property type="entry name" value="Abhydrolase_6"/>
    <property type="match status" value="1"/>
</dbReference>
<dbReference type="InterPro" id="IPR000073">
    <property type="entry name" value="AB_hydrolase_1"/>
</dbReference>
<gene>
    <name evidence="2" type="ORF">BCF53_109174</name>
</gene>
<evidence type="ECO:0000259" key="1">
    <source>
        <dbReference type="Pfam" id="PF12697"/>
    </source>
</evidence>
<dbReference type="EMBL" id="SLZR01000009">
    <property type="protein sequence ID" value="TCS40464.1"/>
    <property type="molecule type" value="Genomic_DNA"/>
</dbReference>
<keyword evidence="2" id="KW-0378">Hydrolase</keyword>
<evidence type="ECO:0000313" key="3">
    <source>
        <dbReference type="Proteomes" id="UP000295793"/>
    </source>
</evidence>